<dbReference type="InterPro" id="IPR003141">
    <property type="entry name" value="Pol/His_phosphatase_N"/>
</dbReference>
<dbReference type="InterPro" id="IPR004013">
    <property type="entry name" value="PHP_dom"/>
</dbReference>
<evidence type="ECO:0000259" key="1">
    <source>
        <dbReference type="SMART" id="SM00481"/>
    </source>
</evidence>
<dbReference type="InterPro" id="IPR050243">
    <property type="entry name" value="PHP_phosphatase"/>
</dbReference>
<dbReference type="EMBL" id="ACIL03000013">
    <property type="protein sequence ID" value="ESL02916.1"/>
    <property type="molecule type" value="Genomic_DNA"/>
</dbReference>
<dbReference type="SMART" id="SM00481">
    <property type="entry name" value="POLIIIAc"/>
    <property type="match status" value="1"/>
</dbReference>
<organism evidence="2 3">
    <name type="scientific">Catonella morbi ATCC 51271</name>
    <dbReference type="NCBI Taxonomy" id="592026"/>
    <lineage>
        <taxon>Bacteria</taxon>
        <taxon>Bacillati</taxon>
        <taxon>Bacillota</taxon>
        <taxon>Clostridia</taxon>
        <taxon>Lachnospirales</taxon>
        <taxon>Lachnospiraceae</taxon>
        <taxon>Catonella</taxon>
    </lineage>
</organism>
<evidence type="ECO:0000313" key="3">
    <source>
        <dbReference type="Proteomes" id="UP000018227"/>
    </source>
</evidence>
<reference evidence="2 3" key="1">
    <citation type="submission" date="2013-06" db="EMBL/GenBank/DDBJ databases">
        <authorList>
            <person name="Weinstock G."/>
            <person name="Sodergren E."/>
            <person name="Clifton S."/>
            <person name="Fulton L."/>
            <person name="Fulton B."/>
            <person name="Courtney L."/>
            <person name="Fronick C."/>
            <person name="Harrison M."/>
            <person name="Strong C."/>
            <person name="Farmer C."/>
            <person name="Delahaunty K."/>
            <person name="Markovic C."/>
            <person name="Hall O."/>
            <person name="Minx P."/>
            <person name="Tomlinson C."/>
            <person name="Mitreva M."/>
            <person name="Nelson J."/>
            <person name="Hou S."/>
            <person name="Wollam A."/>
            <person name="Pepin K.H."/>
            <person name="Johnson M."/>
            <person name="Bhonagiri V."/>
            <person name="Nash W.E."/>
            <person name="Warren W."/>
            <person name="Chinwalla A."/>
            <person name="Mardis E.R."/>
            <person name="Wilson R.K."/>
        </authorList>
    </citation>
    <scope>NUCLEOTIDE SEQUENCE [LARGE SCALE GENOMIC DNA]</scope>
    <source>
        <strain evidence="2 3">ATCC 51271</strain>
    </source>
</reference>
<dbReference type="Pfam" id="PF02811">
    <property type="entry name" value="PHP"/>
    <property type="match status" value="1"/>
</dbReference>
<evidence type="ECO:0000313" key="2">
    <source>
        <dbReference type="EMBL" id="ESL02916.1"/>
    </source>
</evidence>
<dbReference type="CDD" id="cd07437">
    <property type="entry name" value="PHP_HisPPase_Ycdx_like"/>
    <property type="match status" value="1"/>
</dbReference>
<comment type="caution">
    <text evidence="2">The sequence shown here is derived from an EMBL/GenBank/DDBJ whole genome shotgun (WGS) entry which is preliminary data.</text>
</comment>
<dbReference type="AlphaFoldDB" id="V2Y5D8"/>
<proteinExistence type="predicted"/>
<dbReference type="GO" id="GO:0042578">
    <property type="term" value="F:phosphoric ester hydrolase activity"/>
    <property type="evidence" value="ECO:0007669"/>
    <property type="project" value="TreeGrafter"/>
</dbReference>
<dbReference type="InterPro" id="IPR016195">
    <property type="entry name" value="Pol/histidinol_Pase-like"/>
</dbReference>
<dbReference type="HOGENOM" id="CLU_061999_0_0_9"/>
<protein>
    <submittedName>
        <fullName evidence="2">PHP domain protein</fullName>
    </submittedName>
</protein>
<dbReference type="STRING" id="592026.GCWU0000282_001787"/>
<dbReference type="PANTHER" id="PTHR36928">
    <property type="entry name" value="PHOSPHATASE YCDX-RELATED"/>
    <property type="match status" value="1"/>
</dbReference>
<dbReference type="eggNOG" id="COG1387">
    <property type="taxonomic scope" value="Bacteria"/>
</dbReference>
<feature type="domain" description="Polymerase/histidinol phosphatase N-terminal" evidence="1">
    <location>
        <begin position="6"/>
        <end position="84"/>
    </location>
</feature>
<sequence>MIKIKTDTHTHTLASGHAYSTIEENLRAGKEQGLELVGTTDHFSSFFVPSTTFACYGFFINRGDLPEIWHGVRLLFGAEVDIVDLKGNLFGHDIYIPFPYKNGNKVTYEEGILNRLDYLIASVHFKEFTANSTVVENTELYIKALEHDKVKILGHIGRSGLEFDVEEVVRAAKAMNKMIEINEASFGHGDIIKERCRRIAVTCAETGTKIAVNSDAHCSFKIGKYPNAIKMLEEIDFPEELIGNRDAETFLSMVCPK</sequence>
<dbReference type="Proteomes" id="UP000018227">
    <property type="component" value="Unassembled WGS sequence"/>
</dbReference>
<dbReference type="GO" id="GO:0005829">
    <property type="term" value="C:cytosol"/>
    <property type="evidence" value="ECO:0007669"/>
    <property type="project" value="TreeGrafter"/>
</dbReference>
<dbReference type="SUPFAM" id="SSF89550">
    <property type="entry name" value="PHP domain-like"/>
    <property type="match status" value="1"/>
</dbReference>
<accession>V2Y5D8</accession>
<gene>
    <name evidence="2" type="ORF">GCWU0000282_001787</name>
</gene>
<dbReference type="PANTHER" id="PTHR36928:SF1">
    <property type="entry name" value="PHOSPHATASE YCDX-RELATED"/>
    <property type="match status" value="1"/>
</dbReference>
<keyword evidence="3" id="KW-1185">Reference proteome</keyword>
<dbReference type="OrthoDB" id="9808747at2"/>
<name>V2Y5D8_9FIRM</name>
<dbReference type="RefSeq" id="WP_023354658.1">
    <property type="nucleotide sequence ID" value="NZ_KI535368.1"/>
</dbReference>
<dbReference type="Gene3D" id="3.20.20.140">
    <property type="entry name" value="Metal-dependent hydrolases"/>
    <property type="match status" value="1"/>
</dbReference>
<dbReference type="GO" id="GO:0008270">
    <property type="term" value="F:zinc ion binding"/>
    <property type="evidence" value="ECO:0007669"/>
    <property type="project" value="TreeGrafter"/>
</dbReference>